<reference evidence="2 3" key="1">
    <citation type="submission" date="2016-08" db="EMBL/GenBank/DDBJ databases">
        <title>Genome-based comparison of Moorella thermoacetic strains.</title>
        <authorList>
            <person name="Poehlein A."/>
            <person name="Bengelsdorf F.R."/>
            <person name="Esser C."/>
            <person name="Duerre P."/>
            <person name="Daniel R."/>
        </authorList>
    </citation>
    <scope>NUCLEOTIDE SEQUENCE [LARGE SCALE GENOMIC DNA]</scope>
    <source>
        <strain evidence="2 3">DSM 21394</strain>
    </source>
</reference>
<evidence type="ECO:0000313" key="2">
    <source>
        <dbReference type="EMBL" id="OIQ53731.1"/>
    </source>
</evidence>
<feature type="transmembrane region" description="Helical" evidence="1">
    <location>
        <begin position="20"/>
        <end position="45"/>
    </location>
</feature>
<evidence type="ECO:0000256" key="1">
    <source>
        <dbReference type="SAM" id="Phobius"/>
    </source>
</evidence>
<keyword evidence="1" id="KW-1133">Transmembrane helix</keyword>
<feature type="transmembrane region" description="Helical" evidence="1">
    <location>
        <begin position="71"/>
        <end position="95"/>
    </location>
</feature>
<dbReference type="Pfam" id="PF07843">
    <property type="entry name" value="DUF1634"/>
    <property type="match status" value="1"/>
</dbReference>
<dbReference type="EMBL" id="MDDC01000032">
    <property type="protein sequence ID" value="OIQ53731.1"/>
    <property type="molecule type" value="Genomic_DNA"/>
</dbReference>
<name>A0A1J5NJT5_NEOTH</name>
<evidence type="ECO:0000313" key="3">
    <source>
        <dbReference type="Proteomes" id="UP000182811"/>
    </source>
</evidence>
<keyword evidence="1" id="KW-0472">Membrane</keyword>
<organism evidence="2 3">
    <name type="scientific">Neomoorella thermoacetica</name>
    <name type="common">Clostridium thermoaceticum</name>
    <dbReference type="NCBI Taxonomy" id="1525"/>
    <lineage>
        <taxon>Bacteria</taxon>
        <taxon>Bacillati</taxon>
        <taxon>Bacillota</taxon>
        <taxon>Clostridia</taxon>
        <taxon>Neomoorellales</taxon>
        <taxon>Neomoorellaceae</taxon>
        <taxon>Neomoorella</taxon>
    </lineage>
</organism>
<gene>
    <name evidence="2" type="ORF">MOTE_24830</name>
</gene>
<dbReference type="InterPro" id="IPR012861">
    <property type="entry name" value="DUF1634"/>
</dbReference>
<dbReference type="AlphaFoldDB" id="A0A1J5NJT5"/>
<feature type="transmembrane region" description="Helical" evidence="1">
    <location>
        <begin position="101"/>
        <end position="121"/>
    </location>
</feature>
<dbReference type="Proteomes" id="UP000182811">
    <property type="component" value="Unassembled WGS sequence"/>
</dbReference>
<comment type="caution">
    <text evidence="2">The sequence shown here is derived from an EMBL/GenBank/DDBJ whole genome shotgun (WGS) entry which is preliminary data.</text>
</comment>
<keyword evidence="1" id="KW-0812">Transmembrane</keyword>
<sequence length="123" mass="12863">MAIAGDVEKKKEREYSLDHVVSRVLLAGVLASVVLMLLGMVLLALNPGLAQANVLPAGQVLKLVPHFHPMALIDLGLLVLLLTPLARVIIAGLGFALEGDWLFASIALLVLAVLVISLVVGSA</sequence>
<proteinExistence type="predicted"/>
<protein>
    <recommendedName>
        <fullName evidence="4">DUF1634 domain-containing protein</fullName>
    </recommendedName>
</protein>
<accession>A0A1J5NJT5</accession>
<evidence type="ECO:0008006" key="4">
    <source>
        <dbReference type="Google" id="ProtNLM"/>
    </source>
</evidence>